<dbReference type="InterPro" id="IPR036413">
    <property type="entry name" value="YaeB-like_sf"/>
</dbReference>
<dbReference type="RefSeq" id="XP_001417789.1">
    <property type="nucleotide sequence ID" value="XM_001417752.1"/>
</dbReference>
<dbReference type="OrthoDB" id="4882at2759"/>
<keyword evidence="5" id="KW-1185">Reference proteome</keyword>
<dbReference type="Pfam" id="PF01980">
    <property type="entry name" value="TrmO_N"/>
    <property type="match status" value="1"/>
</dbReference>
<dbReference type="PANTHER" id="PTHR12818">
    <property type="entry name" value="TRNA (ADENINE(37)-N6)-METHYLTRANSFERASE"/>
    <property type="match status" value="1"/>
</dbReference>
<sequence>MFAPIARARSAFSRRNGTPRQGGALVPRARCEVKMEARLPRHLLEGLDEYTHCWVIYVFHANTNLAGTKTGGAAKGKVAVPRLDGKRVGALATRTPHRPIPVGLSVGTVESVDAERGVVVIGGIDLVDGTPILDIKPYVPFCDSIASAKAPDWVGKEAVGKDEPLKIIRVDVAERAEAPLASSYARSAAAKTLYPDVSAFVEFCKEVLTYDIRSIRERNADVDKRKFDTYRVILCDVEIEYTISEERKVEITGAKAVPREIFDDWERAKVEQQAREALGEHPKPKH</sequence>
<dbReference type="Gene3D" id="2.40.30.70">
    <property type="entry name" value="YaeB-like"/>
    <property type="match status" value="1"/>
</dbReference>
<dbReference type="HOGENOM" id="CLU_795340_0_0_1"/>
<evidence type="ECO:0000256" key="2">
    <source>
        <dbReference type="ARBA" id="ARBA00033753"/>
    </source>
</evidence>
<dbReference type="Gramene" id="ABO96082">
    <property type="protein sequence ID" value="ABO96082"/>
    <property type="gene ID" value="OSTLU_31759"/>
</dbReference>
<evidence type="ECO:0000313" key="5">
    <source>
        <dbReference type="Proteomes" id="UP000001568"/>
    </source>
</evidence>
<dbReference type="GeneID" id="5002102"/>
<proteinExistence type="inferred from homology"/>
<dbReference type="KEGG" id="olu:OSTLU_31759"/>
<dbReference type="eggNOG" id="KOG2942">
    <property type="taxonomic scope" value="Eukaryota"/>
</dbReference>
<dbReference type="PANTHER" id="PTHR12818:SF0">
    <property type="entry name" value="TRNA (ADENINE(37)-N6)-METHYLTRANSFERASE"/>
    <property type="match status" value="1"/>
</dbReference>
<dbReference type="SUPFAM" id="SSF118196">
    <property type="entry name" value="YaeB-like"/>
    <property type="match status" value="1"/>
</dbReference>
<dbReference type="OMA" id="EYSHAWV"/>
<reference evidence="4 5" key="1">
    <citation type="journal article" date="2007" name="Proc. Natl. Acad. Sci. U.S.A.">
        <title>The tiny eukaryote Ostreococcus provides genomic insights into the paradox of plankton speciation.</title>
        <authorList>
            <person name="Palenik B."/>
            <person name="Grimwood J."/>
            <person name="Aerts A."/>
            <person name="Rouze P."/>
            <person name="Salamov A."/>
            <person name="Putnam N."/>
            <person name="Dupont C."/>
            <person name="Jorgensen R."/>
            <person name="Derelle E."/>
            <person name="Rombauts S."/>
            <person name="Zhou K."/>
            <person name="Otillar R."/>
            <person name="Merchant S.S."/>
            <person name="Podell S."/>
            <person name="Gaasterland T."/>
            <person name="Napoli C."/>
            <person name="Gendler K."/>
            <person name="Manuell A."/>
            <person name="Tai V."/>
            <person name="Vallon O."/>
            <person name="Piganeau G."/>
            <person name="Jancek S."/>
            <person name="Heijde M."/>
            <person name="Jabbari K."/>
            <person name="Bowler C."/>
            <person name="Lohr M."/>
            <person name="Robbens S."/>
            <person name="Werner G."/>
            <person name="Dubchak I."/>
            <person name="Pazour G.J."/>
            <person name="Ren Q."/>
            <person name="Paulsen I."/>
            <person name="Delwiche C."/>
            <person name="Schmutz J."/>
            <person name="Rokhsar D."/>
            <person name="Van de Peer Y."/>
            <person name="Moreau H."/>
            <person name="Grigoriev I.V."/>
        </authorList>
    </citation>
    <scope>NUCLEOTIDE SEQUENCE [LARGE SCALE GENOMIC DNA]</scope>
    <source>
        <strain evidence="4 5">CCE9901</strain>
    </source>
</reference>
<evidence type="ECO:0000313" key="4">
    <source>
        <dbReference type="EMBL" id="ABO96082.1"/>
    </source>
</evidence>
<evidence type="ECO:0000256" key="1">
    <source>
        <dbReference type="ARBA" id="ARBA00022691"/>
    </source>
</evidence>
<gene>
    <name evidence="4" type="ORF">OSTLU_31759</name>
</gene>
<keyword evidence="1" id="KW-0949">S-adenosyl-L-methionine</keyword>
<comment type="similarity">
    <text evidence="2">Belongs to the tRNA methyltransferase O family.</text>
</comment>
<dbReference type="PROSITE" id="PS51668">
    <property type="entry name" value="TSAA_2"/>
    <property type="match status" value="1"/>
</dbReference>
<dbReference type="Proteomes" id="UP000001568">
    <property type="component" value="Chromosome 5"/>
</dbReference>
<dbReference type="InterPro" id="IPR023370">
    <property type="entry name" value="TrmO-like_N"/>
</dbReference>
<accession>A4RXN7</accession>
<dbReference type="CDD" id="cd09281">
    <property type="entry name" value="UPF0066"/>
    <property type="match status" value="1"/>
</dbReference>
<feature type="domain" description="TsaA-like" evidence="3">
    <location>
        <begin position="2"/>
        <end position="147"/>
    </location>
</feature>
<dbReference type="EMBL" id="CP000585">
    <property type="protein sequence ID" value="ABO96082.1"/>
    <property type="molecule type" value="Genomic_DNA"/>
</dbReference>
<organism evidence="4 5">
    <name type="scientific">Ostreococcus lucimarinus (strain CCE9901)</name>
    <dbReference type="NCBI Taxonomy" id="436017"/>
    <lineage>
        <taxon>Eukaryota</taxon>
        <taxon>Viridiplantae</taxon>
        <taxon>Chlorophyta</taxon>
        <taxon>Mamiellophyceae</taxon>
        <taxon>Mamiellales</taxon>
        <taxon>Bathycoccaceae</taxon>
        <taxon>Ostreococcus</taxon>
    </lineage>
</organism>
<dbReference type="InterPro" id="IPR036414">
    <property type="entry name" value="YaeB_N_sf"/>
</dbReference>
<protein>
    <recommendedName>
        <fullName evidence="3">TsaA-like domain-containing protein</fullName>
    </recommendedName>
</protein>
<dbReference type="InterPro" id="IPR040372">
    <property type="entry name" value="YaeB-like"/>
</dbReference>
<evidence type="ECO:0000259" key="3">
    <source>
        <dbReference type="PROSITE" id="PS51668"/>
    </source>
</evidence>
<dbReference type="AlphaFoldDB" id="A4RXN7"/>
<name>A4RXN7_OSTLU</name>